<feature type="chain" id="PRO_5041657532" evidence="1">
    <location>
        <begin position="23"/>
        <end position="141"/>
    </location>
</feature>
<dbReference type="PANTHER" id="PTHR21472">
    <property type="entry name" value="ENDONUCLEASE DOMAIN-CONTAINING 1 PROTEIN ENDOD1"/>
    <property type="match status" value="1"/>
</dbReference>
<feature type="signal peptide" evidence="1">
    <location>
        <begin position="1"/>
        <end position="22"/>
    </location>
</feature>
<organism evidence="2 3">
    <name type="scientific">Channa striata</name>
    <name type="common">Snakehead murrel</name>
    <name type="synonym">Ophicephalus striatus</name>
    <dbReference type="NCBI Taxonomy" id="64152"/>
    <lineage>
        <taxon>Eukaryota</taxon>
        <taxon>Metazoa</taxon>
        <taxon>Chordata</taxon>
        <taxon>Craniata</taxon>
        <taxon>Vertebrata</taxon>
        <taxon>Euteleostomi</taxon>
        <taxon>Actinopterygii</taxon>
        <taxon>Neopterygii</taxon>
        <taxon>Teleostei</taxon>
        <taxon>Neoteleostei</taxon>
        <taxon>Acanthomorphata</taxon>
        <taxon>Anabantaria</taxon>
        <taxon>Anabantiformes</taxon>
        <taxon>Channoidei</taxon>
        <taxon>Channidae</taxon>
        <taxon>Channa</taxon>
    </lineage>
</organism>
<dbReference type="EMBL" id="JAUPFM010000001">
    <property type="protein sequence ID" value="KAK2862745.1"/>
    <property type="molecule type" value="Genomic_DNA"/>
</dbReference>
<name>A0AA88TDU0_CHASR</name>
<reference evidence="2" key="1">
    <citation type="submission" date="2023-07" db="EMBL/GenBank/DDBJ databases">
        <title>Chromosome-level Genome Assembly of Striped Snakehead (Channa striata).</title>
        <authorList>
            <person name="Liu H."/>
        </authorList>
    </citation>
    <scope>NUCLEOTIDE SEQUENCE</scope>
    <source>
        <strain evidence="2">Gz</strain>
        <tissue evidence="2">Muscle</tissue>
    </source>
</reference>
<dbReference type="Proteomes" id="UP001187415">
    <property type="component" value="Unassembled WGS sequence"/>
</dbReference>
<dbReference type="Gene3D" id="3.40.570.10">
    <property type="entry name" value="Extracellular Endonuclease, subunit A"/>
    <property type="match status" value="1"/>
</dbReference>
<evidence type="ECO:0000256" key="1">
    <source>
        <dbReference type="SAM" id="SignalP"/>
    </source>
</evidence>
<proteinExistence type="predicted"/>
<keyword evidence="3" id="KW-1185">Reference proteome</keyword>
<dbReference type="AlphaFoldDB" id="A0AA88TDU0"/>
<dbReference type="PANTHER" id="PTHR21472:SF16">
    <property type="entry name" value="ENDONUCLEASE DOMAIN-CONTAINING 1 PROTEIN-LIKE"/>
    <property type="match status" value="1"/>
</dbReference>
<keyword evidence="1" id="KW-0732">Signal</keyword>
<dbReference type="SUPFAM" id="SSF54060">
    <property type="entry name" value="His-Me finger endonucleases"/>
    <property type="match status" value="1"/>
</dbReference>
<gene>
    <name evidence="2" type="ORF">Q5P01_002278</name>
</gene>
<protein>
    <submittedName>
        <fullName evidence="2">Uncharacterized protein</fullName>
    </submittedName>
</protein>
<sequence length="141" mass="16077">MHLFSTCTLSFLLLTVSHLVSATVSNSFRDCRHFFYLQAAPAGIRGINLKRLCQTYADKLRYATLYDSSRRIPLYSAYVFKKSDGKKRMDTPWMYEPQLVSDDESGNMKALPLNADTPPPIEDNQAVLEDFTDAVEYSRAH</sequence>
<dbReference type="InterPro" id="IPR044929">
    <property type="entry name" value="DNA/RNA_non-sp_Endonuclease_sf"/>
</dbReference>
<evidence type="ECO:0000313" key="2">
    <source>
        <dbReference type="EMBL" id="KAK2862745.1"/>
    </source>
</evidence>
<dbReference type="InterPro" id="IPR044925">
    <property type="entry name" value="His-Me_finger_sf"/>
</dbReference>
<comment type="caution">
    <text evidence="2">The sequence shown here is derived from an EMBL/GenBank/DDBJ whole genome shotgun (WGS) entry which is preliminary data.</text>
</comment>
<dbReference type="InterPro" id="IPR039015">
    <property type="entry name" value="ENDOD1"/>
</dbReference>
<evidence type="ECO:0000313" key="3">
    <source>
        <dbReference type="Proteomes" id="UP001187415"/>
    </source>
</evidence>
<accession>A0AA88TDU0</accession>